<evidence type="ECO:0000313" key="2">
    <source>
        <dbReference type="EMBL" id="CAG7786856.1"/>
    </source>
</evidence>
<dbReference type="Proteomes" id="UP000708208">
    <property type="component" value="Unassembled WGS sequence"/>
</dbReference>
<keyword evidence="1" id="KW-0472">Membrane</keyword>
<evidence type="ECO:0000313" key="3">
    <source>
        <dbReference type="Proteomes" id="UP000708208"/>
    </source>
</evidence>
<dbReference type="EMBL" id="CAJVCH010328049">
    <property type="protein sequence ID" value="CAG7786856.1"/>
    <property type="molecule type" value="Genomic_DNA"/>
</dbReference>
<organism evidence="2 3">
    <name type="scientific">Allacma fusca</name>
    <dbReference type="NCBI Taxonomy" id="39272"/>
    <lineage>
        <taxon>Eukaryota</taxon>
        <taxon>Metazoa</taxon>
        <taxon>Ecdysozoa</taxon>
        <taxon>Arthropoda</taxon>
        <taxon>Hexapoda</taxon>
        <taxon>Collembola</taxon>
        <taxon>Symphypleona</taxon>
        <taxon>Sminthuridae</taxon>
        <taxon>Allacma</taxon>
    </lineage>
</organism>
<accession>A0A8J2KBQ0</accession>
<evidence type="ECO:0000256" key="1">
    <source>
        <dbReference type="SAM" id="Phobius"/>
    </source>
</evidence>
<keyword evidence="3" id="KW-1185">Reference proteome</keyword>
<protein>
    <submittedName>
        <fullName evidence="2">Uncharacterized protein</fullName>
    </submittedName>
</protein>
<feature type="transmembrane region" description="Helical" evidence="1">
    <location>
        <begin position="159"/>
        <end position="178"/>
    </location>
</feature>
<sequence>MPVFHLVTVICYVEAVQPMIHDLSLNDAVKERRYSENKNVFEEEDINHFYHELSILQQIFNASYSYWALGAQTFLTVFCIANIFQAGALQNPRGLLNAMFQMFLIKLIFKHLAQIYESSAPTLESWRETKGSVWFQKYLRACKPLRVVVGSFYYADNTLILTMISVISANAASMIVAYKGA</sequence>
<reference evidence="2" key="1">
    <citation type="submission" date="2021-06" db="EMBL/GenBank/DDBJ databases">
        <authorList>
            <person name="Hodson N. C."/>
            <person name="Mongue J. A."/>
            <person name="Jaron S. K."/>
        </authorList>
    </citation>
    <scope>NUCLEOTIDE SEQUENCE</scope>
</reference>
<keyword evidence="1" id="KW-1133">Transmembrane helix</keyword>
<gene>
    <name evidence="2" type="ORF">AFUS01_LOCUS25405</name>
</gene>
<dbReference type="AlphaFoldDB" id="A0A8J2KBQ0"/>
<name>A0A8J2KBQ0_9HEXA</name>
<keyword evidence="1" id="KW-0812">Transmembrane</keyword>
<proteinExistence type="predicted"/>
<comment type="caution">
    <text evidence="2">The sequence shown here is derived from an EMBL/GenBank/DDBJ whole genome shotgun (WGS) entry which is preliminary data.</text>
</comment>
<feature type="transmembrane region" description="Helical" evidence="1">
    <location>
        <begin position="64"/>
        <end position="84"/>
    </location>
</feature>